<dbReference type="Proteomes" id="UP000002408">
    <property type="component" value="Chromosome"/>
</dbReference>
<dbReference type="HOGENOM" id="CLU_090237_0_0_2"/>
<dbReference type="Pfam" id="PF25211">
    <property type="entry name" value="DUF7839"/>
    <property type="match status" value="1"/>
</dbReference>
<dbReference type="InterPro" id="IPR036390">
    <property type="entry name" value="WH_DNA-bd_sf"/>
</dbReference>
<dbReference type="eggNOG" id="arCOG04399">
    <property type="taxonomic scope" value="Archaea"/>
</dbReference>
<evidence type="ECO:0000313" key="2">
    <source>
        <dbReference type="EMBL" id="ABS55494.1"/>
    </source>
</evidence>
<keyword evidence="3" id="KW-1185">Reference proteome</keyword>
<dbReference type="InterPro" id="IPR012318">
    <property type="entry name" value="HTH_CRP"/>
</dbReference>
<proteinExistence type="predicted"/>
<dbReference type="PANTHER" id="PTHR43704:SF2">
    <property type="entry name" value="HTH CRP-TYPE DOMAIN-CONTAINING PROTEIN"/>
    <property type="match status" value="1"/>
</dbReference>
<protein>
    <submittedName>
        <fullName evidence="2">Regulatory protein, ArsR</fullName>
    </submittedName>
</protein>
<dbReference type="SMART" id="SM00419">
    <property type="entry name" value="HTH_CRP"/>
    <property type="match status" value="1"/>
</dbReference>
<reference evidence="3" key="1">
    <citation type="journal article" date="2015" name="Microbiology">
        <title>Genome of Methanoregula boonei 6A8 reveals adaptations to oligotrophic peatland environments.</title>
        <authorList>
            <person name="Braeuer S."/>
            <person name="Cadillo-Quiroz H."/>
            <person name="Kyrpides N."/>
            <person name="Woyke T."/>
            <person name="Goodwin L."/>
            <person name="Detter C."/>
            <person name="Podell S."/>
            <person name="Yavitt J.B."/>
            <person name="Zinder S.H."/>
        </authorList>
    </citation>
    <scope>NUCLEOTIDE SEQUENCE [LARGE SCALE GENOMIC DNA]</scope>
    <source>
        <strain evidence="3">DSM 21154 / JCM 14090 / 6A8</strain>
    </source>
</reference>
<accession>A7I6Y3</accession>
<feature type="domain" description="HTH crp-type" evidence="1">
    <location>
        <begin position="15"/>
        <end position="64"/>
    </location>
</feature>
<dbReference type="RefSeq" id="WP_012106519.1">
    <property type="nucleotide sequence ID" value="NC_009712.1"/>
</dbReference>
<dbReference type="EMBL" id="CP000780">
    <property type="protein sequence ID" value="ABS55494.1"/>
    <property type="molecule type" value="Genomic_DNA"/>
</dbReference>
<dbReference type="CDD" id="cd00092">
    <property type="entry name" value="HTH_CRP"/>
    <property type="match status" value="1"/>
</dbReference>
<dbReference type="AlphaFoldDB" id="A7I6Y3"/>
<dbReference type="KEGG" id="mbn:Mboo_0976"/>
<dbReference type="PANTHER" id="PTHR43704">
    <property type="entry name" value="BSR5907 PROTEIN"/>
    <property type="match status" value="1"/>
</dbReference>
<dbReference type="PIRSF" id="PIRSF004955">
    <property type="entry name" value="HTH_arch"/>
    <property type="match status" value="1"/>
</dbReference>
<dbReference type="InterPro" id="IPR057161">
    <property type="entry name" value="DUF7839"/>
</dbReference>
<dbReference type="InterPro" id="IPR036388">
    <property type="entry name" value="WH-like_DNA-bd_sf"/>
</dbReference>
<sequence>MRSKGDVSRFQILVEIAERQPAVRQQEIAEKIGMTPQAVSEYIRDLVDDGMVAVSGRSNYAVTKTGMAWVMENAATLELYLRHIRRDIIKHVSVWTAIAADDLKKGEIAGLYMKDGYLYAGKNPTSATATVYADARKNNDVGIFDVNGIIEHHEEIIHVCIVPRIQRGGSLNVRIDKLKKIVATVGLVAAVGVESSIALKSIGRNPDLFFGASEGVIDAAYHGIRCAIVIVDDESANFVKRLENTPLEYKIHDLILPDDQKSL</sequence>
<evidence type="ECO:0000259" key="1">
    <source>
        <dbReference type="SMART" id="SM00419"/>
    </source>
</evidence>
<dbReference type="GeneID" id="5409825"/>
<dbReference type="GO" id="GO:0006355">
    <property type="term" value="P:regulation of DNA-templated transcription"/>
    <property type="evidence" value="ECO:0007669"/>
    <property type="project" value="InterPro"/>
</dbReference>
<dbReference type="InterPro" id="IPR012015">
    <property type="entry name" value="UCP_HTH_arc"/>
</dbReference>
<gene>
    <name evidence="2" type="ordered locus">Mboo_0976</name>
</gene>
<dbReference type="OrthoDB" id="56502at2157"/>
<dbReference type="SUPFAM" id="SSF46785">
    <property type="entry name" value="Winged helix' DNA-binding domain"/>
    <property type="match status" value="1"/>
</dbReference>
<evidence type="ECO:0000313" key="3">
    <source>
        <dbReference type="Proteomes" id="UP000002408"/>
    </source>
</evidence>
<dbReference type="Gene3D" id="1.10.10.10">
    <property type="entry name" value="Winged helix-like DNA-binding domain superfamily/Winged helix DNA-binding domain"/>
    <property type="match status" value="1"/>
</dbReference>
<dbReference type="STRING" id="456442.Mboo_0976"/>
<organism evidence="2 3">
    <name type="scientific">Methanoregula boonei (strain DSM 21154 / JCM 14090 / 6A8)</name>
    <dbReference type="NCBI Taxonomy" id="456442"/>
    <lineage>
        <taxon>Archaea</taxon>
        <taxon>Methanobacteriati</taxon>
        <taxon>Methanobacteriota</taxon>
        <taxon>Stenosarchaea group</taxon>
        <taxon>Methanomicrobia</taxon>
        <taxon>Methanomicrobiales</taxon>
        <taxon>Methanoregulaceae</taxon>
        <taxon>Methanoregula</taxon>
    </lineage>
</organism>
<name>A7I6Y3_METB6</name>
<dbReference type="Pfam" id="PF13412">
    <property type="entry name" value="HTH_24"/>
    <property type="match status" value="1"/>
</dbReference>
<dbReference type="GO" id="GO:0003677">
    <property type="term" value="F:DNA binding"/>
    <property type="evidence" value="ECO:0007669"/>
    <property type="project" value="InterPro"/>
</dbReference>